<feature type="domain" description="Dynein heavy chain ATP-binding dynein motor region" evidence="25">
    <location>
        <begin position="3011"/>
        <end position="3228"/>
    </location>
</feature>
<evidence type="ECO:0000259" key="23">
    <source>
        <dbReference type="Pfam" id="PF12777"/>
    </source>
</evidence>
<feature type="domain" description="Cytoplasmic dynein 2 heavy chain 1 AAA+ ATPase" evidence="26">
    <location>
        <begin position="1973"/>
        <end position="2055"/>
    </location>
</feature>
<evidence type="ECO:0000256" key="6">
    <source>
        <dbReference type="ARBA" id="ARBA00022490"/>
    </source>
</evidence>
<comment type="subcellular location">
    <subcellularLocation>
        <location evidence="2">Cell projection</location>
        <location evidence="2">Cilium membrane</location>
        <topology evidence="2">Peripheral membrane protein</topology>
        <orientation evidence="2">Cytoplasmic side</orientation>
    </subcellularLocation>
    <subcellularLocation>
        <location evidence="1">Cytoplasm</location>
        <location evidence="1">Cytoskeleton</location>
    </subcellularLocation>
</comment>
<dbReference type="GO" id="GO:0060294">
    <property type="term" value="P:cilium movement involved in cell motility"/>
    <property type="evidence" value="ECO:0000318"/>
    <property type="project" value="GO_Central"/>
</dbReference>
<dbReference type="FunFam" id="3.20.180.20:FF:000002">
    <property type="entry name" value="Cytoplasmic dynein heavy chain 1"/>
    <property type="match status" value="1"/>
</dbReference>
<dbReference type="PANTHER" id="PTHR10676">
    <property type="entry name" value="DYNEIN HEAVY CHAIN FAMILY PROTEIN"/>
    <property type="match status" value="1"/>
</dbReference>
<dbReference type="InterPro" id="IPR042228">
    <property type="entry name" value="Dynein_linker_3"/>
</dbReference>
<evidence type="ECO:0000256" key="15">
    <source>
        <dbReference type="ARBA" id="ARBA00023175"/>
    </source>
</evidence>
<dbReference type="Pfam" id="PF12775">
    <property type="entry name" value="AAA_7"/>
    <property type="match status" value="1"/>
</dbReference>
<keyword evidence="14" id="KW-0472">Membrane</keyword>
<accession>A0A2A6BNB3</accession>
<dbReference type="GO" id="GO:0035721">
    <property type="term" value="P:intraciliary retrograde transport"/>
    <property type="evidence" value="ECO:0000318"/>
    <property type="project" value="GO_Central"/>
</dbReference>
<dbReference type="InterPro" id="IPR024317">
    <property type="entry name" value="Dynein_heavy_chain_D4_dom"/>
</dbReference>
<dbReference type="GO" id="GO:0005930">
    <property type="term" value="C:axoneme"/>
    <property type="evidence" value="ECO:0000318"/>
    <property type="project" value="GO_Central"/>
</dbReference>
<dbReference type="FunFam" id="1.20.920.30:FF:000006">
    <property type="entry name" value="Cytoplasmic dynein 2 heavy chain 1"/>
    <property type="match status" value="1"/>
</dbReference>
<dbReference type="Pfam" id="PF08385">
    <property type="entry name" value="DHC_N1"/>
    <property type="match status" value="1"/>
</dbReference>
<evidence type="ECO:0000256" key="9">
    <source>
        <dbReference type="ARBA" id="ARBA00022794"/>
    </source>
</evidence>
<evidence type="ECO:0000259" key="26">
    <source>
        <dbReference type="Pfam" id="PF21264"/>
    </source>
</evidence>
<dbReference type="PANTHER" id="PTHR10676:SF352">
    <property type="entry name" value="CYTOPLASMIC DYNEIN 2 HEAVY CHAIN 1"/>
    <property type="match status" value="1"/>
</dbReference>
<dbReference type="InterPro" id="IPR054354">
    <property type="entry name" value="DYNC2H1-like_lid"/>
</dbReference>
<feature type="domain" description="Dynein heavy chain coiled coil stalk" evidence="23">
    <location>
        <begin position="2654"/>
        <end position="2987"/>
    </location>
</feature>
<dbReference type="Pfam" id="PF12777">
    <property type="entry name" value="MT"/>
    <property type="match status" value="1"/>
</dbReference>
<organism evidence="28 29">
    <name type="scientific">Pristionchus pacificus</name>
    <name type="common">Parasitic nematode worm</name>
    <dbReference type="NCBI Taxonomy" id="54126"/>
    <lineage>
        <taxon>Eukaryota</taxon>
        <taxon>Metazoa</taxon>
        <taxon>Ecdysozoa</taxon>
        <taxon>Nematoda</taxon>
        <taxon>Chromadorea</taxon>
        <taxon>Rhabditida</taxon>
        <taxon>Rhabditina</taxon>
        <taxon>Diplogasteromorpha</taxon>
        <taxon>Diplogasteroidea</taxon>
        <taxon>Neodiplogasteridae</taxon>
        <taxon>Pristionchus</taxon>
    </lineage>
</organism>
<keyword evidence="29" id="KW-1185">Reference proteome</keyword>
<feature type="domain" description="Dynein 2 heavy chain 1 cytoplasmic ATPase lid" evidence="27">
    <location>
        <begin position="2263"/>
        <end position="2352"/>
    </location>
</feature>
<keyword evidence="11" id="KW-0243">Dynein</keyword>
<evidence type="ECO:0000256" key="16">
    <source>
        <dbReference type="ARBA" id="ARBA00023212"/>
    </source>
</evidence>
<dbReference type="GO" id="GO:0051959">
    <property type="term" value="F:dynein light intermediate chain binding"/>
    <property type="evidence" value="ECO:0000318"/>
    <property type="project" value="GO_Central"/>
</dbReference>
<evidence type="ECO:0000256" key="8">
    <source>
        <dbReference type="ARBA" id="ARBA00022741"/>
    </source>
</evidence>
<evidence type="ECO:0000256" key="18">
    <source>
        <dbReference type="ARBA" id="ARBA00023902"/>
    </source>
</evidence>
<dbReference type="Gene3D" id="3.20.180.20">
    <property type="entry name" value="Dynein heavy chain, N-terminal domain 2"/>
    <property type="match status" value="1"/>
</dbReference>
<proteinExistence type="inferred from homology"/>
<evidence type="ECO:0000313" key="28">
    <source>
        <dbReference type="EnsemblMetazoa" id="PPA04027.1"/>
    </source>
</evidence>
<dbReference type="Gene3D" id="1.10.8.1220">
    <property type="match status" value="1"/>
</dbReference>
<dbReference type="FunFam" id="1.10.8.710:FF:000001">
    <property type="entry name" value="Dynein axonemal heavy chain 2"/>
    <property type="match status" value="1"/>
</dbReference>
<dbReference type="EnsemblMetazoa" id="PPA04027.1">
    <property type="protein sequence ID" value="PPA04027.1"/>
    <property type="gene ID" value="WBGene00093581"/>
</dbReference>
<evidence type="ECO:0000256" key="12">
    <source>
        <dbReference type="ARBA" id="ARBA00023054"/>
    </source>
</evidence>
<accession>A0A8R1U418</accession>
<dbReference type="InterPro" id="IPR042222">
    <property type="entry name" value="Dynein_2_N"/>
</dbReference>
<keyword evidence="9" id="KW-0970">Cilium biogenesis/degradation</keyword>
<evidence type="ECO:0000256" key="10">
    <source>
        <dbReference type="ARBA" id="ARBA00022840"/>
    </source>
</evidence>
<dbReference type="Gene3D" id="1.20.920.30">
    <property type="match status" value="1"/>
</dbReference>
<dbReference type="GO" id="GO:0060271">
    <property type="term" value="P:cilium assembly"/>
    <property type="evidence" value="ECO:0000318"/>
    <property type="project" value="GO_Central"/>
</dbReference>
<evidence type="ECO:0000256" key="1">
    <source>
        <dbReference type="ARBA" id="ARBA00004245"/>
    </source>
</evidence>
<evidence type="ECO:0000259" key="25">
    <source>
        <dbReference type="Pfam" id="PF12781"/>
    </source>
</evidence>
<evidence type="ECO:0000256" key="2">
    <source>
        <dbReference type="ARBA" id="ARBA00004522"/>
    </source>
</evidence>
<dbReference type="Pfam" id="PF12781">
    <property type="entry name" value="AAA_9"/>
    <property type="match status" value="1"/>
</dbReference>
<keyword evidence="4" id="KW-0217">Developmental protein</keyword>
<feature type="domain" description="Dynein heavy chain AAA module D4" evidence="24">
    <location>
        <begin position="2421"/>
        <end position="2648"/>
    </location>
</feature>
<dbReference type="InterPro" id="IPR013594">
    <property type="entry name" value="Dynein_heavy_tail"/>
</dbReference>
<gene>
    <name evidence="28" type="primary">WBGene00093581</name>
</gene>
<evidence type="ECO:0000256" key="7">
    <source>
        <dbReference type="ARBA" id="ARBA00022701"/>
    </source>
</evidence>
<dbReference type="GO" id="GO:0005868">
    <property type="term" value="C:cytoplasmic dynein complex"/>
    <property type="evidence" value="ECO:0000318"/>
    <property type="project" value="GO_Central"/>
</dbReference>
<keyword evidence="16" id="KW-0206">Cytoskeleton</keyword>
<dbReference type="Gene3D" id="3.40.50.300">
    <property type="entry name" value="P-loop containing nucleotide triphosphate hydrolases"/>
    <property type="match status" value="6"/>
</dbReference>
<keyword evidence="6" id="KW-0963">Cytoplasm</keyword>
<evidence type="ECO:0000256" key="3">
    <source>
        <dbReference type="ARBA" id="ARBA00008887"/>
    </source>
</evidence>
<dbReference type="Gene3D" id="6.10.140.1060">
    <property type="match status" value="1"/>
</dbReference>
<feature type="domain" description="Dynein heavy chain region D6 P-loop" evidence="19">
    <location>
        <begin position="3783"/>
        <end position="3828"/>
    </location>
</feature>
<dbReference type="InterPro" id="IPR035706">
    <property type="entry name" value="AAA_9"/>
</dbReference>
<reference evidence="29" key="1">
    <citation type="journal article" date="2008" name="Nat. Genet.">
        <title>The Pristionchus pacificus genome provides a unique perspective on nematode lifestyle and parasitism.</title>
        <authorList>
            <person name="Dieterich C."/>
            <person name="Clifton S.W."/>
            <person name="Schuster L.N."/>
            <person name="Chinwalla A."/>
            <person name="Delehaunty K."/>
            <person name="Dinkelacker I."/>
            <person name="Fulton L."/>
            <person name="Fulton R."/>
            <person name="Godfrey J."/>
            <person name="Minx P."/>
            <person name="Mitreva M."/>
            <person name="Roeseler W."/>
            <person name="Tian H."/>
            <person name="Witte H."/>
            <person name="Yang S.P."/>
            <person name="Wilson R.K."/>
            <person name="Sommer R.J."/>
        </authorList>
    </citation>
    <scope>NUCLEOTIDE SEQUENCE [LARGE SCALE GENOMIC DNA]</scope>
    <source>
        <strain evidence="29">PS312</strain>
    </source>
</reference>
<evidence type="ECO:0000256" key="13">
    <source>
        <dbReference type="ARBA" id="ARBA00023069"/>
    </source>
</evidence>
<keyword evidence="12" id="KW-0175">Coiled coil</keyword>
<protein>
    <recommendedName>
        <fullName evidence="18">Cytoplasmic dynein 2 heavy chain 1</fullName>
    </recommendedName>
</protein>
<dbReference type="GO" id="GO:0097729">
    <property type="term" value="C:9+2 motile cilium"/>
    <property type="evidence" value="ECO:0000318"/>
    <property type="project" value="GO_Central"/>
</dbReference>
<dbReference type="Pfam" id="PF12780">
    <property type="entry name" value="AAA_8"/>
    <property type="match status" value="1"/>
</dbReference>
<sequence>QVENGFGMGESPRDVDNRLNYVLRLASQVLSLNITPEKIRSNSAIESFLDSNSSVLVISRNSQKGVDFSNVVTPQKNGTSDLSIVFYKTKAQPLTTDNFRTLVNVVTLNGKADEVFANSVKQVFGKMTPSINDKMQSVMTNGSAAAAGDDGPSLAQQIDGWRNARGDKHAEDPVLSIFSRSDLLWAAGYEEGRMRQFLVGVGRWLCTTACVHLSRLSIWSGDAKGEEALREARSLCEEWQSSLQLLLTQTWSTRSIADGPWKGGEVRMTEVDALMKRCSEVTSLRQISTQSAILLEEPSMEQQLLKSISSSFGDFEIFADLQRTEKEWIGKLEDIDRVIGRELERVIPILKTRIRVDKLENSLIFSDLEKYRTFLCRPVIKEKLLLERETLLSKVRTLISTINPADVASSGESKGSRYLSSVSASIVSLRQCDSQIKSVQSSCSDLLADLNGYQDLAKQMDYLQKQLKEHEDIKYSEWCRTTLESIDDESDNVALETGGRIMVLEQSNGMLHVNYSDRLLKMIREVRQLSSLGLTIPAKIAKTCANGEKYHRYGVTLKQIAHFYNTVDQQMLPCQQALMLDEALAFEKLVIPQKKTGEKNHWINTEVNKWKEGLNVIRSKMQEEEQVHNASKQNIRPWQLHWDRQLFKALQLQYQWGLESIHTQIQPINVQLVFAQQILQLRPPMEEIRMRYYKELRRFLGIPENFRGVLSVDAEHTSIFAAIIDLNANRFDGLYEKAETLLQQVANVGDDFKSWVALGQIDIESLIEENFKKASDWERHFKMLKTKGREAERLPSEIRFDCIIVSTAPLKSTIEEELQRVMDTLIWSLRHVMNTQLQLMQIYLNQAIAVLSTRPQSIQQVSEANAKHAEFGKTKKEMKEKLAVLNEQQNLLRAVENLRQNVGSRVKAVNEESEKLLARWNQFKPKSDALQGDRITMQKAIEFIREKRQQFDELKAHSEEIRKECEQFDVAAPQFTFLDEMETDLVDLENNWMLYEMFTTEMDELSKEDWIVFRSKTYLFDEFLNKWTEKIKSGQQTHMSVRLMKDIESLQEFSTALKYCRGEQLSADHWMEMFRLLKLPRGTTLEKLKFADLIGVSAAIVENVDTLKQLNAKAQGEVAIREAIQELEMWSAQTEFALSDYRRYNGNVIKVIRDWKESINSVQDSRALLQSLKSSPFYAQFSDKTGIWEKRLGDLDLFLSEMVEIQRKWIYLEPIFGRDALPSEASRFARVDNEFRAILNDVARDARLVSLCNRSGLKNTLETIVDQLNRCQRALNQFLEDKRSAFSRFYFLGDDDLLEILGQSTNPAVIQQHLKKLFQGINRVIFSPDSTSITAMVSSHGETVNLSKSIRIVPQVEIWLQQLSEEMQETLSRLVLDAVRDSNMDPGKYPSQVLCLAEEIRFSKDVEQALHSQQLPKLRATLESQLDSYTSSNLSDTVLQLKLKALILDLIHRIDVVDQLTADKTSSTSSWMWQKQLRYYIEREKVVVRMVNSAFPYSYEYQGNAAKLVHTPLTDKCFLTLTQAMTLGLGGNPYGPAGTGKTESVKALAAALGRQVLVFNCDEGIDLQSLNRIFVGLVQCGAWGCFDEFNRLDATVLSAVSSKVQIIQDAIKNKLPTCDLGNKTVQVNSNSAIFITLNPAGKGYGGRQKLPDNLKQLFRPVVMSAPDNELIAETELFSDGFKQAKSLAKKIVTLFTLSKEMLSAQQHYDWGLRALKTVLRSCGDLRRKSPEESERNIVVKALLLNTLSKLTSSDSTRFNDLIVDIYSEVNKEGSSFEHFLVPLKAAAEQSSLVLDDKKLQKVFELYEQLRQRMGVVIVGPAGCGKSTTWQLLQSAMLATGEKLVVIHFNPKSMTRTRLLGHMDLDTREWSDGVITSAARQVTNDPSTHTWIICDGDVDPEWIEALNSVLDDNRLLTMPSGERIQFGTNVNFVFETDNLQFASPATISRMGMIFISKEDLVPSDVLTKMVKELNKSEENNNQSDSWAKEITDRCLPWLAKKVDPTLKISTSGCVSCALGLTKTARTRSEFCLMLYKGLHPLVAADNRRELATQIFQGQTLPGDPFLLYSDSSSESFLQYLDDAGFAIKLDSMRYDRRRPFVLTANAQANRDVVASWLRENNRQPFIVIGPDGCGKESLIRLAASSLHEALLAHCVLVSSAKGRVFRPKNKDNLVLYLKGMNLPTPDKYGTSEMLAMVHQLLTYQGFYDPNFEWIGIENVQIIGSMSLNGDASAQSIPTRVLSLFRICLMDPPTNEDLNLISSAFLTPILETSLNSPQRITMIGSMMVNIFSQVKTTFKPTEHPHYVFTPKDLTKWIVSLMRYELTSDPEFVQRVLLYESQRIFGDRLVSTDDKQRFDNILMEEARAGSKKDDSVFASQSLAVHTKDSVGIPLVSIQFVDYESTLKKIVNRYEFEVANFKLPLLKEVQAFAAKVDRVLTTPGGSLLLAGRSGMGRKDVVQLIANMHTMPIFSPKITPTYQQKQFDNDIKTAIQTAITNSEHVVFIIEEYQLTQSSFLQSINCLLSSGEVPKLFAPQELDGMATQLREQSSEESFDGDLHDYFAYRTRCLLHIVIIMNTDKSDFSFQLLTNPALYKECTVIWRDEWNSDSLQNLPTQLLPSTGADSEQVIPSKYVAFIETYAQIFEKNKKMLKGRLERLKNGVSKLTAARETVAKMQKKAAKKSKLLAEKQGEADEALSAITQSMSGATDQKMSMEELKATTEKENVKIEEQKKIIDEQLSEVEPLIADARQAVGSIKSESLSEIRSLRAPPEAVRDILQAVLLFMGILDTSWEAMRKFLAKSGVKEDIINFDAHRITSDVHKKVSQLVKQKAASFDPKNAKRASAAAAPLAAWVMANLQYSTILEKIAPLEKVRTDLQKNLQKAEKQMEKISQGLVTVDQQVAELKRNFEVLMKEAATIKVDLEKEQDVIRVAGTLVERLGGEFERWNQQIVVLEKELNQLGRFALLSAAFVTFLGNTSERVRQSSMDSWRGLCGVDDFDFLHFCAPETDLLKWKGNGLPADNLSVENAVILFNCIDTPLVVDPTGRISKFLSSLIPNASSLNAAQSDLSIQIELGVRFGKVLIIEDVNEIEGWLVPLLRREISTQGPRKIVRIADKQVDLHDDFRLYLCSRNENIQIPPQVRSSLTEIKFTTTRSGLTSQLLGLALEMERPELEHRSSELLRQTELAKLELNELEQVLLQELANSEGDLLENSSLLESLNKSKENAERIANSIEENEKLRKSLNSERDVFIPIAKFASSLYFAISDLHTYNKMYSFNISTIIGIYKRVFTTCKDTSDTRLETLRKSLNSTTFNIVSRSLFKADRLMFSLNYLRAIQPNLFGEKEYEFFCGTLLDGDGSSAAGVSVAWLDDESKLAAAKLQRSLPTLYRSLQLDDHGTWSEYAKSIDAERQVPKPIEQKITPFQKVLAVQSTRPDRTYPAVSNFTLKGLGFESLNPPPFNMVDIYQESTATQPIIILTVAGADPSKELEEAARKASCPFESISLGQGQEGSMQSHCFENVKDTMLDTAVRSFAKAIETEESAREALEQSELIIQRSDVDTHSQGWALKEGRASRMNSDIQAVAQNFFFEKRAEGKRASPAECSELIRTMMNEKKDYFRFPLAICPSEKSLTSTFGTWEEKRLRPIASASKGRGRPKKAVSTNGPNSKTRKRSIEEVDDCVVGGTEAEAGKDFNTWDLITNVINDKEGNDDEEEDETILVNRQDDEEIMMCMVEEEFNNIFYHYPIGRVSAKLFNEMWKSSQTLDASNYANEIDWNMTITEIDAGAAENGSWLLLNNVHIMLASLPLIQKELATITPKPEFRLWMTTEADDRSIALTVQFDAEKPGESYLPSMDKSSPRLFKPLSSISPYSTMALSFGERRDRKQTLRNVYSWLQPQSRYFDDYSNAMPIEQFEKLCGPIQDTQFNADLAKEIVLNPCLNMAEGLLIEYSIILGYKPTDFTLPIPQHHTARSTQDHFRITSRHQE</sequence>
<reference evidence="28" key="2">
    <citation type="submission" date="2022-06" db="UniProtKB">
        <authorList>
            <consortium name="EnsemblMetazoa"/>
        </authorList>
    </citation>
    <scope>IDENTIFICATION</scope>
    <source>
        <strain evidence="28">PS312</strain>
    </source>
</reference>
<keyword evidence="17" id="KW-0966">Cell projection</keyword>
<feature type="domain" description="Dynein heavy chain tail" evidence="20">
    <location>
        <begin position="182"/>
        <end position="591"/>
    </location>
</feature>
<dbReference type="Pfam" id="PF03028">
    <property type="entry name" value="Dynein_heavy"/>
    <property type="match status" value="1"/>
</dbReference>
<evidence type="ECO:0000256" key="17">
    <source>
        <dbReference type="ARBA" id="ARBA00023273"/>
    </source>
</evidence>
<dbReference type="InterPro" id="IPR049400">
    <property type="entry name" value="DYNC2H1_AAA_dom"/>
</dbReference>
<dbReference type="Gene3D" id="1.20.58.1120">
    <property type="match status" value="1"/>
</dbReference>
<dbReference type="GO" id="GO:0045505">
    <property type="term" value="F:dynein intermediate chain binding"/>
    <property type="evidence" value="ECO:0000318"/>
    <property type="project" value="GO_Central"/>
</dbReference>
<evidence type="ECO:0000259" key="21">
    <source>
        <dbReference type="Pfam" id="PF08393"/>
    </source>
</evidence>
<dbReference type="GO" id="GO:0005874">
    <property type="term" value="C:microtubule"/>
    <property type="evidence" value="ECO:0007669"/>
    <property type="project" value="UniProtKB-KW"/>
</dbReference>
<keyword evidence="5" id="KW-1003">Cell membrane</keyword>
<name>A0A2A6BNB3_PRIPA</name>
<dbReference type="SUPFAM" id="SSF52540">
    <property type="entry name" value="P-loop containing nucleoside triphosphate hydrolases"/>
    <property type="match status" value="4"/>
</dbReference>
<dbReference type="InterPro" id="IPR035699">
    <property type="entry name" value="AAA_6"/>
</dbReference>
<evidence type="ECO:0000259" key="22">
    <source>
        <dbReference type="Pfam" id="PF12774"/>
    </source>
</evidence>
<dbReference type="FunFam" id="3.40.50.300:FF:000071">
    <property type="entry name" value="Cytoplasmic dynein heavy chain 1"/>
    <property type="match status" value="1"/>
</dbReference>
<evidence type="ECO:0000259" key="24">
    <source>
        <dbReference type="Pfam" id="PF12780"/>
    </source>
</evidence>
<keyword evidence="15" id="KW-0505">Motor protein</keyword>
<feature type="domain" description="Dynein heavy chain linker" evidence="21">
    <location>
        <begin position="978"/>
        <end position="1375"/>
    </location>
</feature>
<dbReference type="InterPro" id="IPR043157">
    <property type="entry name" value="Dynein_AAA1S"/>
</dbReference>
<dbReference type="Gene3D" id="1.20.140.100">
    <property type="entry name" value="Dynein heavy chain, N-terminal domain 2"/>
    <property type="match status" value="1"/>
</dbReference>
<evidence type="ECO:0000259" key="19">
    <source>
        <dbReference type="Pfam" id="PF03028"/>
    </source>
</evidence>
<dbReference type="GO" id="GO:0005524">
    <property type="term" value="F:ATP binding"/>
    <property type="evidence" value="ECO:0007669"/>
    <property type="project" value="UniProtKB-KW"/>
</dbReference>
<keyword evidence="7" id="KW-0493">Microtubule</keyword>
<evidence type="ECO:0000259" key="27">
    <source>
        <dbReference type="Pfam" id="PF22597"/>
    </source>
</evidence>
<evidence type="ECO:0000259" key="20">
    <source>
        <dbReference type="Pfam" id="PF08385"/>
    </source>
</evidence>
<dbReference type="Proteomes" id="UP000005239">
    <property type="component" value="Unassembled WGS sequence"/>
</dbReference>
<dbReference type="InterPro" id="IPR013602">
    <property type="entry name" value="Dynein_heavy_linker"/>
</dbReference>
<evidence type="ECO:0000256" key="11">
    <source>
        <dbReference type="ARBA" id="ARBA00023017"/>
    </source>
</evidence>
<dbReference type="Gene3D" id="1.20.920.20">
    <property type="match status" value="1"/>
</dbReference>
<dbReference type="Pfam" id="PF22597">
    <property type="entry name" value="DYN_lid"/>
    <property type="match status" value="1"/>
</dbReference>
<dbReference type="Pfam" id="PF08393">
    <property type="entry name" value="DHC_N2"/>
    <property type="match status" value="1"/>
</dbReference>
<keyword evidence="8" id="KW-0547">Nucleotide-binding</keyword>
<dbReference type="GO" id="GO:0008104">
    <property type="term" value="P:intracellular protein localization"/>
    <property type="evidence" value="ECO:0007669"/>
    <property type="project" value="UniProtKB-ARBA"/>
</dbReference>
<evidence type="ECO:0000313" key="29">
    <source>
        <dbReference type="Proteomes" id="UP000005239"/>
    </source>
</evidence>
<dbReference type="GO" id="GO:0060170">
    <property type="term" value="C:ciliary membrane"/>
    <property type="evidence" value="ECO:0007669"/>
    <property type="project" value="UniProtKB-SubCell"/>
</dbReference>
<evidence type="ECO:0000256" key="5">
    <source>
        <dbReference type="ARBA" id="ARBA00022475"/>
    </source>
</evidence>
<keyword evidence="10" id="KW-0067">ATP-binding</keyword>
<keyword evidence="13" id="KW-0969">Cilium</keyword>
<dbReference type="Pfam" id="PF21264">
    <property type="entry name" value="DYNC2H1_AAA_dom"/>
    <property type="match status" value="1"/>
</dbReference>
<dbReference type="InterPro" id="IPR024743">
    <property type="entry name" value="Dynein_HC_stalk"/>
</dbReference>
<dbReference type="Gene3D" id="1.10.8.710">
    <property type="match status" value="1"/>
</dbReference>
<dbReference type="InterPro" id="IPR026983">
    <property type="entry name" value="DHC"/>
</dbReference>
<comment type="similarity">
    <text evidence="3">Belongs to the dynein heavy chain family.</text>
</comment>
<dbReference type="GO" id="GO:0008569">
    <property type="term" value="F:minus-end-directed microtubule motor activity"/>
    <property type="evidence" value="ECO:0000318"/>
    <property type="project" value="GO_Central"/>
</dbReference>
<dbReference type="InterPro" id="IPR027417">
    <property type="entry name" value="P-loop_NTPase"/>
</dbReference>
<evidence type="ECO:0000256" key="4">
    <source>
        <dbReference type="ARBA" id="ARBA00022473"/>
    </source>
</evidence>
<feature type="domain" description="Dynein heavy chain hydrolytic ATP-binding dynein motor region" evidence="22">
    <location>
        <begin position="1497"/>
        <end position="1826"/>
    </location>
</feature>
<evidence type="ECO:0000256" key="14">
    <source>
        <dbReference type="ARBA" id="ARBA00023136"/>
    </source>
</evidence>
<dbReference type="FunFam" id="1.20.920.20:FF:000002">
    <property type="entry name" value="Cytoplasmic dynein 1 heavy chain"/>
    <property type="match status" value="1"/>
</dbReference>
<dbReference type="Pfam" id="PF12774">
    <property type="entry name" value="AAA_6"/>
    <property type="match status" value="1"/>
</dbReference>
<dbReference type="InterPro" id="IPR004273">
    <property type="entry name" value="Dynein_heavy_D6_P-loop"/>
</dbReference>